<evidence type="ECO:0000313" key="2">
    <source>
        <dbReference type="Proteomes" id="UP000663889"/>
    </source>
</evidence>
<dbReference type="EMBL" id="CAJNOU010001339">
    <property type="protein sequence ID" value="CAF1189736.1"/>
    <property type="molecule type" value="Genomic_DNA"/>
</dbReference>
<comment type="caution">
    <text evidence="1">The sequence shown here is derived from an EMBL/GenBank/DDBJ whole genome shotgun (WGS) entry which is preliminary data.</text>
</comment>
<sequence>MFAWYYFSICINISFIDQSIQQKTLNFVDSYYSSCKSHQQGNINLIISALHSSGLKPNDLSNRTSCGYLR</sequence>
<reference evidence="1" key="1">
    <citation type="submission" date="2021-02" db="EMBL/GenBank/DDBJ databases">
        <authorList>
            <person name="Nowell W R."/>
        </authorList>
    </citation>
    <scope>NUCLEOTIDE SEQUENCE</scope>
</reference>
<organism evidence="1 2">
    <name type="scientific">Rotaria sordida</name>
    <dbReference type="NCBI Taxonomy" id="392033"/>
    <lineage>
        <taxon>Eukaryota</taxon>
        <taxon>Metazoa</taxon>
        <taxon>Spiralia</taxon>
        <taxon>Gnathifera</taxon>
        <taxon>Rotifera</taxon>
        <taxon>Eurotatoria</taxon>
        <taxon>Bdelloidea</taxon>
        <taxon>Philodinida</taxon>
        <taxon>Philodinidae</taxon>
        <taxon>Rotaria</taxon>
    </lineage>
</organism>
<evidence type="ECO:0000313" key="1">
    <source>
        <dbReference type="EMBL" id="CAF1189736.1"/>
    </source>
</evidence>
<gene>
    <name evidence="1" type="ORF">SEV965_LOCUS20524</name>
</gene>
<name>A0A814VE04_9BILA</name>
<proteinExistence type="predicted"/>
<dbReference type="Proteomes" id="UP000663889">
    <property type="component" value="Unassembled WGS sequence"/>
</dbReference>
<accession>A0A814VE04</accession>
<dbReference type="AlphaFoldDB" id="A0A814VE04"/>
<protein>
    <submittedName>
        <fullName evidence="1">Uncharacterized protein</fullName>
    </submittedName>
</protein>